<dbReference type="PROSITE" id="PS00107">
    <property type="entry name" value="PROTEIN_KINASE_ATP"/>
    <property type="match status" value="1"/>
</dbReference>
<comment type="similarity">
    <text evidence="10">Belongs to the protein kinase superfamily.</text>
</comment>
<evidence type="ECO:0000256" key="8">
    <source>
        <dbReference type="ARBA" id="ARBA00048679"/>
    </source>
</evidence>
<dbReference type="PANTHER" id="PTHR45998:SF2">
    <property type="entry name" value="SERINE_THREONINE-PROTEIN KINASE 16"/>
    <property type="match status" value="1"/>
</dbReference>
<evidence type="ECO:0000256" key="3">
    <source>
        <dbReference type="ARBA" id="ARBA00022679"/>
    </source>
</evidence>
<evidence type="ECO:0000259" key="12">
    <source>
        <dbReference type="PROSITE" id="PS50011"/>
    </source>
</evidence>
<accession>A0A077R304</accession>
<evidence type="ECO:0000256" key="6">
    <source>
        <dbReference type="ARBA" id="ARBA00022840"/>
    </source>
</evidence>
<dbReference type="PANTHER" id="PTHR45998">
    <property type="entry name" value="SERINE/THREONINE-PROTEIN KINASE 16"/>
    <property type="match status" value="1"/>
</dbReference>
<comment type="catalytic activity">
    <reaction evidence="8">
        <text>L-seryl-[protein] + ATP = O-phospho-L-seryl-[protein] + ADP + H(+)</text>
        <dbReference type="Rhea" id="RHEA:17989"/>
        <dbReference type="Rhea" id="RHEA-COMP:9863"/>
        <dbReference type="Rhea" id="RHEA-COMP:11604"/>
        <dbReference type="ChEBI" id="CHEBI:15378"/>
        <dbReference type="ChEBI" id="CHEBI:29999"/>
        <dbReference type="ChEBI" id="CHEBI:30616"/>
        <dbReference type="ChEBI" id="CHEBI:83421"/>
        <dbReference type="ChEBI" id="CHEBI:456216"/>
        <dbReference type="EC" id="2.7.11.1"/>
    </reaction>
</comment>
<protein>
    <recommendedName>
        <fullName evidence="1">non-specific serine/threonine protein kinase</fullName>
        <ecNumber evidence="1">2.7.11.1</ecNumber>
    </recommendedName>
</protein>
<keyword evidence="5" id="KW-0418">Kinase</keyword>
<dbReference type="FunFam" id="1.10.510.10:FF:000973">
    <property type="entry name" value="Serine/threonine kinase 16"/>
    <property type="match status" value="1"/>
</dbReference>
<dbReference type="SMART" id="SM00220">
    <property type="entry name" value="S_TKc"/>
    <property type="match status" value="1"/>
</dbReference>
<dbReference type="EC" id="2.7.11.1" evidence="1"/>
<dbReference type="GO" id="GO:0032889">
    <property type="term" value="P:regulation of vacuole fusion, non-autophagic"/>
    <property type="evidence" value="ECO:0007669"/>
    <property type="project" value="TreeGrafter"/>
</dbReference>
<sequence length="442" mass="47950">MPSIHSSSSGLVGSLFERAQDAIFAITSCLPCTPETSVLKLNGRNFQIVKLLGEGGFSFVYLVKDQESGRLFALKKIRCSSYGADSFQEAMKEIEATKRFRSPHIIPIYDSCVVQDDAGSGTLFGNLPSGDPDGGGGRGGDGGKVIYLFLPFYEKGNLQDAINAHVVRGTRFGEREMLNLFLGICKAVKEMHEYRLPNVAATRSTSNAPRMEVTPPQDPFSDSQAESPLLSDSNDAEGEGDNSSYPPKPSNKGKGRDFGHSVQQPALDGGMEQGTVGELLPYAHRDIKPGNVMVADDSTTPILMDFGSTIKARIHIKSRRQAVAHQDLAAERSSMPYRAPELFDVPTDVTLTEAVDIWSLGCLLYALAYLHSPFETSQTIEQGGSIALAVLNGAFKFPESGQDPYSEKTREVIRRCIVVRAGERPPIGEVIELTQAALRGLD</sequence>
<keyword evidence="2 10" id="KW-0723">Serine/threonine-protein kinase</keyword>
<dbReference type="Gene3D" id="1.10.510.10">
    <property type="entry name" value="Transferase(Phosphotransferase) domain 1"/>
    <property type="match status" value="2"/>
</dbReference>
<dbReference type="InterPro" id="IPR017441">
    <property type="entry name" value="Protein_kinase_ATP_BS"/>
</dbReference>
<feature type="domain" description="Protein kinase" evidence="12">
    <location>
        <begin position="46"/>
        <end position="438"/>
    </location>
</feature>
<dbReference type="PROSITE" id="PS00108">
    <property type="entry name" value="PROTEIN_KINASE_ST"/>
    <property type="match status" value="1"/>
</dbReference>
<evidence type="ECO:0000256" key="7">
    <source>
        <dbReference type="ARBA" id="ARBA00047899"/>
    </source>
</evidence>
<dbReference type="FunFam" id="1.10.510.10:FF:000550">
    <property type="entry name" value="Serine/threonine kinase 16"/>
    <property type="match status" value="1"/>
</dbReference>
<comment type="catalytic activity">
    <reaction evidence="7">
        <text>L-threonyl-[protein] + ATP = O-phospho-L-threonyl-[protein] + ADP + H(+)</text>
        <dbReference type="Rhea" id="RHEA:46608"/>
        <dbReference type="Rhea" id="RHEA-COMP:11060"/>
        <dbReference type="Rhea" id="RHEA-COMP:11605"/>
        <dbReference type="ChEBI" id="CHEBI:15378"/>
        <dbReference type="ChEBI" id="CHEBI:30013"/>
        <dbReference type="ChEBI" id="CHEBI:30616"/>
        <dbReference type="ChEBI" id="CHEBI:61977"/>
        <dbReference type="ChEBI" id="CHEBI:456216"/>
        <dbReference type="EC" id="2.7.11.1"/>
    </reaction>
</comment>
<dbReference type="InterPro" id="IPR052239">
    <property type="entry name" value="Ser/Thr-specific_kinases"/>
</dbReference>
<organism evidence="13">
    <name type="scientific">Melanopsichium pennsylvanicum 4</name>
    <dbReference type="NCBI Taxonomy" id="1398559"/>
    <lineage>
        <taxon>Eukaryota</taxon>
        <taxon>Fungi</taxon>
        <taxon>Dikarya</taxon>
        <taxon>Basidiomycota</taxon>
        <taxon>Ustilaginomycotina</taxon>
        <taxon>Ustilaginomycetes</taxon>
        <taxon>Ustilaginales</taxon>
        <taxon>Ustilaginaceae</taxon>
        <taxon>Melanopsichium</taxon>
    </lineage>
</organism>
<dbReference type="GO" id="GO:0004674">
    <property type="term" value="F:protein serine/threonine kinase activity"/>
    <property type="evidence" value="ECO:0007669"/>
    <property type="project" value="UniProtKB-KW"/>
</dbReference>
<dbReference type="InterPro" id="IPR000719">
    <property type="entry name" value="Prot_kinase_dom"/>
</dbReference>
<evidence type="ECO:0000313" key="13">
    <source>
        <dbReference type="EMBL" id="CDI53247.1"/>
    </source>
</evidence>
<dbReference type="EMBL" id="HG529572">
    <property type="protein sequence ID" value="CDI53247.1"/>
    <property type="molecule type" value="Genomic_DNA"/>
</dbReference>
<reference evidence="13" key="1">
    <citation type="journal article" date="2014" name="Genome Biol. Evol.">
        <title>Gene Loss Rather Than Gene Gain Is Associated with a Host Jump from Monocots to Dicots in the Smut Fungus Melanopsichium pennsylvanicum.</title>
        <authorList>
            <person name="Sharma R."/>
            <person name="Mishra B."/>
            <person name="Runge F."/>
            <person name="Thines M."/>
        </authorList>
    </citation>
    <scope>NUCLEOTIDE SEQUENCE</scope>
    <source>
        <strain evidence="13">4</strain>
    </source>
</reference>
<keyword evidence="6 9" id="KW-0067">ATP-binding</keyword>
<dbReference type="GO" id="GO:0006624">
    <property type="term" value="P:vacuolar protein processing"/>
    <property type="evidence" value="ECO:0007669"/>
    <property type="project" value="TreeGrafter"/>
</dbReference>
<name>A0A077R304_9BASI</name>
<dbReference type="GO" id="GO:0005524">
    <property type="term" value="F:ATP binding"/>
    <property type="evidence" value="ECO:0007669"/>
    <property type="project" value="UniProtKB-UniRule"/>
</dbReference>
<proteinExistence type="inferred from homology"/>
<dbReference type="GO" id="GO:0005794">
    <property type="term" value="C:Golgi apparatus"/>
    <property type="evidence" value="ECO:0007669"/>
    <property type="project" value="TreeGrafter"/>
</dbReference>
<dbReference type="InterPro" id="IPR008271">
    <property type="entry name" value="Ser/Thr_kinase_AS"/>
</dbReference>
<dbReference type="PROSITE" id="PS50011">
    <property type="entry name" value="PROTEIN_KINASE_DOM"/>
    <property type="match status" value="1"/>
</dbReference>
<evidence type="ECO:0000256" key="2">
    <source>
        <dbReference type="ARBA" id="ARBA00022527"/>
    </source>
</evidence>
<dbReference type="GO" id="GO:0005773">
    <property type="term" value="C:vacuole"/>
    <property type="evidence" value="ECO:0007669"/>
    <property type="project" value="GOC"/>
</dbReference>
<evidence type="ECO:0000256" key="10">
    <source>
        <dbReference type="RuleBase" id="RU000304"/>
    </source>
</evidence>
<dbReference type="InterPro" id="IPR011009">
    <property type="entry name" value="Kinase-like_dom_sf"/>
</dbReference>
<evidence type="ECO:0000256" key="9">
    <source>
        <dbReference type="PROSITE-ProRule" id="PRU10141"/>
    </source>
</evidence>
<evidence type="ECO:0000256" key="1">
    <source>
        <dbReference type="ARBA" id="ARBA00012513"/>
    </source>
</evidence>
<evidence type="ECO:0000256" key="11">
    <source>
        <dbReference type="SAM" id="MobiDB-lite"/>
    </source>
</evidence>
<evidence type="ECO:0000256" key="4">
    <source>
        <dbReference type="ARBA" id="ARBA00022741"/>
    </source>
</evidence>
<feature type="binding site" evidence="9">
    <location>
        <position position="75"/>
    </location>
    <ligand>
        <name>ATP</name>
        <dbReference type="ChEBI" id="CHEBI:30616"/>
    </ligand>
</feature>
<feature type="region of interest" description="Disordered" evidence="11">
    <location>
        <begin position="203"/>
        <end position="273"/>
    </location>
</feature>
<evidence type="ECO:0000256" key="5">
    <source>
        <dbReference type="ARBA" id="ARBA00022777"/>
    </source>
</evidence>
<feature type="compositionally biased region" description="Polar residues" evidence="11">
    <location>
        <begin position="220"/>
        <end position="233"/>
    </location>
</feature>
<dbReference type="SUPFAM" id="SSF56112">
    <property type="entry name" value="Protein kinase-like (PK-like)"/>
    <property type="match status" value="1"/>
</dbReference>
<dbReference type="Pfam" id="PF00069">
    <property type="entry name" value="Pkinase"/>
    <property type="match status" value="2"/>
</dbReference>
<dbReference type="AlphaFoldDB" id="A0A077R304"/>
<keyword evidence="3" id="KW-0808">Transferase</keyword>
<keyword evidence="4 9" id="KW-0547">Nucleotide-binding</keyword>